<name>A0A7G9QAU2_9SPHI</name>
<dbReference type="Proteomes" id="UP000515806">
    <property type="component" value="Chromosome"/>
</dbReference>
<feature type="domain" description="DUF7674" evidence="1">
    <location>
        <begin position="8"/>
        <end position="111"/>
    </location>
</feature>
<evidence type="ECO:0000259" key="1">
    <source>
        <dbReference type="Pfam" id="PF24722"/>
    </source>
</evidence>
<keyword evidence="3" id="KW-1185">Reference proteome</keyword>
<dbReference type="KEGG" id="proe:H9L23_15080"/>
<organism evidence="2 3">
    <name type="scientific">Pedobacter roseus</name>
    <dbReference type="NCBI Taxonomy" id="336820"/>
    <lineage>
        <taxon>Bacteria</taxon>
        <taxon>Pseudomonadati</taxon>
        <taxon>Bacteroidota</taxon>
        <taxon>Sphingobacteriia</taxon>
        <taxon>Sphingobacteriales</taxon>
        <taxon>Sphingobacteriaceae</taxon>
        <taxon>Pedobacter</taxon>
    </lineage>
</organism>
<dbReference type="InterPro" id="IPR056091">
    <property type="entry name" value="DUF7674"/>
</dbReference>
<dbReference type="Pfam" id="PF24722">
    <property type="entry name" value="DUF7674"/>
    <property type="match status" value="1"/>
</dbReference>
<dbReference type="RefSeq" id="WP_187591190.1">
    <property type="nucleotide sequence ID" value="NZ_CP060723.1"/>
</dbReference>
<proteinExistence type="predicted"/>
<protein>
    <recommendedName>
        <fullName evidence="1">DUF7674 domain-containing protein</fullName>
    </recommendedName>
</protein>
<reference evidence="2 3" key="1">
    <citation type="submission" date="2020-08" db="EMBL/GenBank/DDBJ databases">
        <title>Genome sequence of Pedobacter roseus KACC 11594T.</title>
        <authorList>
            <person name="Hyun D.-W."/>
            <person name="Bae J.-W."/>
        </authorList>
    </citation>
    <scope>NUCLEOTIDE SEQUENCE [LARGE SCALE GENOMIC DNA]</scope>
    <source>
        <strain evidence="2 3">KACC 11594</strain>
    </source>
</reference>
<evidence type="ECO:0000313" key="3">
    <source>
        <dbReference type="Proteomes" id="UP000515806"/>
    </source>
</evidence>
<dbReference type="EMBL" id="CP060723">
    <property type="protein sequence ID" value="QNN40467.1"/>
    <property type="molecule type" value="Genomic_DNA"/>
</dbReference>
<evidence type="ECO:0000313" key="2">
    <source>
        <dbReference type="EMBL" id="QNN40467.1"/>
    </source>
</evidence>
<accession>A0A7G9QAU2</accession>
<dbReference type="AlphaFoldDB" id="A0A7G9QAU2"/>
<sequence>MTNDHYFDELIIAFPSLKSEILKEDTEMIHWRMEIFADYTKEQIKRDNKIELTKCFNFQESKIDLMTSDLLNALTVSYCESILLGGCGDRMKDLIYLMPPKLKFIYIDYEKSYNELANKSSQ</sequence>
<gene>
    <name evidence="2" type="ORF">H9L23_15080</name>
</gene>